<sequence>MNGDFAHDLFHALRRFPDQKERVARLAERSETFRDMCEELAAAERALAALTGESTDRRIECEGWIDRLLGEMSEALCRLDVLPLPPRRSR</sequence>
<dbReference type="EMBL" id="QFPW01000002">
    <property type="protein sequence ID" value="PZQ51686.1"/>
    <property type="molecule type" value="Genomic_DNA"/>
</dbReference>
<reference evidence="1 2" key="1">
    <citation type="submission" date="2017-08" db="EMBL/GenBank/DDBJ databases">
        <title>Infants hospitalized years apart are colonized by the same room-sourced microbial strains.</title>
        <authorList>
            <person name="Brooks B."/>
            <person name="Olm M.R."/>
            <person name="Firek B.A."/>
            <person name="Baker R."/>
            <person name="Thomas B.C."/>
            <person name="Morowitz M.J."/>
            <person name="Banfield J.F."/>
        </authorList>
    </citation>
    <scope>NUCLEOTIDE SEQUENCE [LARGE SCALE GENOMIC DNA]</scope>
    <source>
        <strain evidence="1">S2_005_002_R2_34</strain>
    </source>
</reference>
<evidence type="ECO:0000313" key="1">
    <source>
        <dbReference type="EMBL" id="PZQ51686.1"/>
    </source>
</evidence>
<accession>A0A2W5NDR7</accession>
<evidence type="ECO:0000313" key="2">
    <source>
        <dbReference type="Proteomes" id="UP000249185"/>
    </source>
</evidence>
<protein>
    <submittedName>
        <fullName evidence="1">Uncharacterized protein</fullName>
    </submittedName>
</protein>
<gene>
    <name evidence="1" type="ORF">DI556_05910</name>
</gene>
<organism evidence="1 2">
    <name type="scientific">Rhodovulum sulfidophilum</name>
    <name type="common">Rhodobacter sulfidophilus</name>
    <dbReference type="NCBI Taxonomy" id="35806"/>
    <lineage>
        <taxon>Bacteria</taxon>
        <taxon>Pseudomonadati</taxon>
        <taxon>Pseudomonadota</taxon>
        <taxon>Alphaproteobacteria</taxon>
        <taxon>Rhodobacterales</taxon>
        <taxon>Paracoccaceae</taxon>
        <taxon>Rhodovulum</taxon>
    </lineage>
</organism>
<dbReference type="Proteomes" id="UP000249185">
    <property type="component" value="Unassembled WGS sequence"/>
</dbReference>
<name>A0A2W5NDR7_RHOSU</name>
<dbReference type="AlphaFoldDB" id="A0A2W5NDR7"/>
<proteinExistence type="predicted"/>
<comment type="caution">
    <text evidence="1">The sequence shown here is derived from an EMBL/GenBank/DDBJ whole genome shotgun (WGS) entry which is preliminary data.</text>
</comment>